<dbReference type="Pfam" id="PF08241">
    <property type="entry name" value="Methyltransf_11"/>
    <property type="match status" value="1"/>
</dbReference>
<dbReference type="Gene3D" id="3.40.50.150">
    <property type="entry name" value="Vaccinia Virus protein VP39"/>
    <property type="match status" value="1"/>
</dbReference>
<dbReference type="SUPFAM" id="SSF53335">
    <property type="entry name" value="S-adenosyl-L-methionine-dependent methyltransferases"/>
    <property type="match status" value="1"/>
</dbReference>
<evidence type="ECO:0000313" key="2">
    <source>
        <dbReference type="EMBL" id="NJP00755.1"/>
    </source>
</evidence>
<feature type="domain" description="Methyltransferase type 11" evidence="1">
    <location>
        <begin position="51"/>
        <end position="141"/>
    </location>
</feature>
<dbReference type="InterPro" id="IPR013216">
    <property type="entry name" value="Methyltransf_11"/>
</dbReference>
<dbReference type="CDD" id="cd02440">
    <property type="entry name" value="AdoMet_MTases"/>
    <property type="match status" value="1"/>
</dbReference>
<dbReference type="RefSeq" id="WP_168083175.1">
    <property type="nucleotide sequence ID" value="NZ_JAAVJI010000003.1"/>
</dbReference>
<dbReference type="GO" id="GO:0008168">
    <property type="term" value="F:methyltransferase activity"/>
    <property type="evidence" value="ECO:0007669"/>
    <property type="project" value="UniProtKB-KW"/>
</dbReference>
<dbReference type="InterPro" id="IPR029063">
    <property type="entry name" value="SAM-dependent_MTases_sf"/>
</dbReference>
<keyword evidence="2" id="KW-0808">Transferase</keyword>
<organism evidence="2 3">
    <name type="scientific">Pseudomonas quercus</name>
    <dbReference type="NCBI Taxonomy" id="2722792"/>
    <lineage>
        <taxon>Bacteria</taxon>
        <taxon>Pseudomonadati</taxon>
        <taxon>Pseudomonadota</taxon>
        <taxon>Gammaproteobacteria</taxon>
        <taxon>Pseudomonadales</taxon>
        <taxon>Pseudomonadaceae</taxon>
        <taxon>Pseudomonas</taxon>
    </lineage>
</organism>
<reference evidence="2 3" key="1">
    <citation type="submission" date="2020-03" db="EMBL/GenBank/DDBJ databases">
        <authorList>
            <person name="Wang L."/>
            <person name="He N."/>
            <person name="Li Y."/>
            <person name="Fang Y."/>
            <person name="Zhang F."/>
        </authorList>
    </citation>
    <scope>NUCLEOTIDE SEQUENCE [LARGE SCALE GENOMIC DNA]</scope>
    <source>
        <strain evidence="3">hsmgli-8</strain>
    </source>
</reference>
<keyword evidence="3" id="KW-1185">Reference proteome</keyword>
<keyword evidence="2" id="KW-0489">Methyltransferase</keyword>
<proteinExistence type="predicted"/>
<comment type="caution">
    <text evidence="2">The sequence shown here is derived from an EMBL/GenBank/DDBJ whole genome shotgun (WGS) entry which is preliminary data.</text>
</comment>
<dbReference type="EMBL" id="JAAVJI010000003">
    <property type="protein sequence ID" value="NJP00755.1"/>
    <property type="molecule type" value="Genomic_DNA"/>
</dbReference>
<protein>
    <submittedName>
        <fullName evidence="2">Class I SAM-dependent methyltransferase</fullName>
    </submittedName>
</protein>
<evidence type="ECO:0000313" key="3">
    <source>
        <dbReference type="Proteomes" id="UP000746535"/>
    </source>
</evidence>
<dbReference type="PANTHER" id="PTHR43861">
    <property type="entry name" value="TRANS-ACONITATE 2-METHYLTRANSFERASE-RELATED"/>
    <property type="match status" value="1"/>
</dbReference>
<accession>A0ABX0YBQ1</accession>
<evidence type="ECO:0000259" key="1">
    <source>
        <dbReference type="Pfam" id="PF08241"/>
    </source>
</evidence>
<dbReference type="Proteomes" id="UP000746535">
    <property type="component" value="Unassembled WGS sequence"/>
</dbReference>
<name>A0ABX0YBQ1_9PSED</name>
<sequence length="211" mass="22626">MTSSAPSTSAPGVGFEGVIKNTANAQTPTPGLSLLFEHVGANYFDERKQAVDLGAGGGRDTRCLNKKNCNVTAIDPSAETLKSISEGAGVKVVCGTLRDARLEPGMTDVINAQRVLPFIHGAALEDTLAGIAAALKPGGYFSASVFGPKHSWNDKKHTRLQFQDKPDIEASLKKHGLEMQDYRAVERPNYKAGNGETVKNWNEIQFVAVKQ</sequence>
<dbReference type="GO" id="GO:0032259">
    <property type="term" value="P:methylation"/>
    <property type="evidence" value="ECO:0007669"/>
    <property type="project" value="UniProtKB-KW"/>
</dbReference>
<gene>
    <name evidence="2" type="ORF">HBH25_07760</name>
</gene>